<dbReference type="EMBL" id="GG662713">
    <property type="protein sequence ID" value="EWS74651.1"/>
    <property type="molecule type" value="Genomic_DNA"/>
</dbReference>
<name>W7XIH4_TETTS</name>
<organism evidence="1 2">
    <name type="scientific">Tetrahymena thermophila (strain SB210)</name>
    <dbReference type="NCBI Taxonomy" id="312017"/>
    <lineage>
        <taxon>Eukaryota</taxon>
        <taxon>Sar</taxon>
        <taxon>Alveolata</taxon>
        <taxon>Ciliophora</taxon>
        <taxon>Intramacronucleata</taxon>
        <taxon>Oligohymenophorea</taxon>
        <taxon>Hymenostomatida</taxon>
        <taxon>Tetrahymenina</taxon>
        <taxon>Tetrahymenidae</taxon>
        <taxon>Tetrahymena</taxon>
    </lineage>
</organism>
<proteinExistence type="predicted"/>
<gene>
    <name evidence="1" type="ORF">TTHERM_001328931</name>
</gene>
<dbReference type="AlphaFoldDB" id="W7XIH4"/>
<evidence type="ECO:0000313" key="2">
    <source>
        <dbReference type="Proteomes" id="UP000009168"/>
    </source>
</evidence>
<dbReference type="KEGG" id="tet:TTHERM_001328931"/>
<dbReference type="InParanoid" id="W7XIH4"/>
<accession>W7XIH4</accession>
<evidence type="ECO:0000313" key="1">
    <source>
        <dbReference type="EMBL" id="EWS74651.1"/>
    </source>
</evidence>
<sequence length="92" mass="10938">MIIQNWSFLKNSKNLSQDNQQYSNNLISSRNGKYKIIIIEQNPSQLESSHESTIIFEQEFNKHEMAQNMIFDNIIAPNKFMQYNLNIQKKLE</sequence>
<protein>
    <submittedName>
        <fullName evidence="1">Uncharacterized protein</fullName>
    </submittedName>
</protein>
<dbReference type="GeneID" id="24442169"/>
<reference evidence="2" key="1">
    <citation type="journal article" date="2006" name="PLoS Biol.">
        <title>Macronuclear genome sequence of the ciliate Tetrahymena thermophila, a model eukaryote.</title>
        <authorList>
            <person name="Eisen J.A."/>
            <person name="Coyne R.S."/>
            <person name="Wu M."/>
            <person name="Wu D."/>
            <person name="Thiagarajan M."/>
            <person name="Wortman J.R."/>
            <person name="Badger J.H."/>
            <person name="Ren Q."/>
            <person name="Amedeo P."/>
            <person name="Jones K.M."/>
            <person name="Tallon L.J."/>
            <person name="Delcher A.L."/>
            <person name="Salzberg S.L."/>
            <person name="Silva J.C."/>
            <person name="Haas B.J."/>
            <person name="Majoros W.H."/>
            <person name="Farzad M."/>
            <person name="Carlton J.M."/>
            <person name="Smith R.K. Jr."/>
            <person name="Garg J."/>
            <person name="Pearlman R.E."/>
            <person name="Karrer K.M."/>
            <person name="Sun L."/>
            <person name="Manning G."/>
            <person name="Elde N.C."/>
            <person name="Turkewitz A.P."/>
            <person name="Asai D.J."/>
            <person name="Wilkes D.E."/>
            <person name="Wang Y."/>
            <person name="Cai H."/>
            <person name="Collins K."/>
            <person name="Stewart B.A."/>
            <person name="Lee S.R."/>
            <person name="Wilamowska K."/>
            <person name="Weinberg Z."/>
            <person name="Ruzzo W.L."/>
            <person name="Wloga D."/>
            <person name="Gaertig J."/>
            <person name="Frankel J."/>
            <person name="Tsao C.-C."/>
            <person name="Gorovsky M.A."/>
            <person name="Keeling P.J."/>
            <person name="Waller R.F."/>
            <person name="Patron N.J."/>
            <person name="Cherry J.M."/>
            <person name="Stover N.A."/>
            <person name="Krieger C.J."/>
            <person name="del Toro C."/>
            <person name="Ryder H.F."/>
            <person name="Williamson S.C."/>
            <person name="Barbeau R.A."/>
            <person name="Hamilton E.P."/>
            <person name="Orias E."/>
        </authorList>
    </citation>
    <scope>NUCLEOTIDE SEQUENCE [LARGE SCALE GENOMIC DNA]</scope>
    <source>
        <strain evidence="2">SB210</strain>
    </source>
</reference>
<dbReference type="Proteomes" id="UP000009168">
    <property type="component" value="Unassembled WGS sequence"/>
</dbReference>
<dbReference type="RefSeq" id="XP_012652812.1">
    <property type="nucleotide sequence ID" value="XM_012797358.1"/>
</dbReference>
<keyword evidence="2" id="KW-1185">Reference proteome</keyword>